<feature type="domain" description="EGF-like" evidence="7">
    <location>
        <begin position="592"/>
        <end position="631"/>
    </location>
</feature>
<evidence type="ECO:0000256" key="5">
    <source>
        <dbReference type="ARBA" id="ARBA00023180"/>
    </source>
</evidence>
<feature type="domain" description="EGF-like" evidence="7">
    <location>
        <begin position="427"/>
        <end position="464"/>
    </location>
</feature>
<dbReference type="Proteomes" id="UP001233999">
    <property type="component" value="Unassembled WGS sequence"/>
</dbReference>
<evidence type="ECO:0000256" key="4">
    <source>
        <dbReference type="ARBA" id="ARBA00023157"/>
    </source>
</evidence>
<reference evidence="8" key="1">
    <citation type="journal article" date="2023" name="IScience">
        <title>Live-bearing cockroach genome reveals convergent evolutionary mechanisms linked to viviparity in insects and beyond.</title>
        <authorList>
            <person name="Fouks B."/>
            <person name="Harrison M.C."/>
            <person name="Mikhailova A.A."/>
            <person name="Marchal E."/>
            <person name="English S."/>
            <person name="Carruthers M."/>
            <person name="Jennings E.C."/>
            <person name="Chiamaka E.L."/>
            <person name="Frigard R.A."/>
            <person name="Pippel M."/>
            <person name="Attardo G.M."/>
            <person name="Benoit J.B."/>
            <person name="Bornberg-Bauer E."/>
            <person name="Tobe S.S."/>
        </authorList>
    </citation>
    <scope>NUCLEOTIDE SEQUENCE</scope>
    <source>
        <strain evidence="8">Stay&amp;Tobe</strain>
    </source>
</reference>
<dbReference type="EMBL" id="JASPKZ010001235">
    <property type="protein sequence ID" value="KAJ9598210.1"/>
    <property type="molecule type" value="Genomic_DNA"/>
</dbReference>
<feature type="disulfide bond" evidence="6">
    <location>
        <begin position="322"/>
        <end position="332"/>
    </location>
</feature>
<keyword evidence="4 6" id="KW-1015">Disulfide bond</keyword>
<feature type="domain" description="EGF-like" evidence="7">
    <location>
        <begin position="197"/>
        <end position="235"/>
    </location>
</feature>
<keyword evidence="5" id="KW-0325">Glycoprotein</keyword>
<dbReference type="InterPro" id="IPR000742">
    <property type="entry name" value="EGF"/>
</dbReference>
<feature type="disulfide bond" evidence="6">
    <location>
        <begin position="763"/>
        <end position="773"/>
    </location>
</feature>
<dbReference type="SUPFAM" id="SSF57184">
    <property type="entry name" value="Growth factor receptor domain"/>
    <property type="match status" value="2"/>
</dbReference>
<feature type="disulfide bond" evidence="6">
    <location>
        <begin position="655"/>
        <end position="665"/>
    </location>
</feature>
<name>A0AAD8EPC7_DIPPU</name>
<evidence type="ECO:0000256" key="6">
    <source>
        <dbReference type="PROSITE-ProRule" id="PRU00076"/>
    </source>
</evidence>
<keyword evidence="2" id="KW-0732">Signal</keyword>
<feature type="domain" description="EGF-like" evidence="7">
    <location>
        <begin position="483"/>
        <end position="521"/>
    </location>
</feature>
<feature type="domain" description="EGF-like" evidence="7">
    <location>
        <begin position="760"/>
        <end position="797"/>
    </location>
</feature>
<accession>A0AAD8EPC7</accession>
<feature type="domain" description="EGF-like" evidence="7">
    <location>
        <begin position="867"/>
        <end position="904"/>
    </location>
</feature>
<keyword evidence="1 6" id="KW-0245">EGF-like domain</keyword>
<feature type="disulfide bond" evidence="6">
    <location>
        <begin position="870"/>
        <end position="880"/>
    </location>
</feature>
<dbReference type="InterPro" id="IPR009030">
    <property type="entry name" value="Growth_fac_rcpt_cys_sf"/>
</dbReference>
<feature type="domain" description="EGF-like" evidence="7">
    <location>
        <begin position="808"/>
        <end position="846"/>
    </location>
</feature>
<organism evidence="8 9">
    <name type="scientific">Diploptera punctata</name>
    <name type="common">Pacific beetle cockroach</name>
    <dbReference type="NCBI Taxonomy" id="6984"/>
    <lineage>
        <taxon>Eukaryota</taxon>
        <taxon>Metazoa</taxon>
        <taxon>Ecdysozoa</taxon>
        <taxon>Arthropoda</taxon>
        <taxon>Hexapoda</taxon>
        <taxon>Insecta</taxon>
        <taxon>Pterygota</taxon>
        <taxon>Neoptera</taxon>
        <taxon>Polyneoptera</taxon>
        <taxon>Dictyoptera</taxon>
        <taxon>Blattodea</taxon>
        <taxon>Blaberoidea</taxon>
        <taxon>Blaberidae</taxon>
        <taxon>Diplopterinae</taxon>
        <taxon>Diploptera</taxon>
    </lineage>
</organism>
<protein>
    <recommendedName>
        <fullName evidence="7">EGF-like domain-containing protein</fullName>
    </recommendedName>
</protein>
<evidence type="ECO:0000313" key="9">
    <source>
        <dbReference type="Proteomes" id="UP001233999"/>
    </source>
</evidence>
<evidence type="ECO:0000256" key="3">
    <source>
        <dbReference type="ARBA" id="ARBA00022737"/>
    </source>
</evidence>
<evidence type="ECO:0000256" key="2">
    <source>
        <dbReference type="ARBA" id="ARBA00022729"/>
    </source>
</evidence>
<proteinExistence type="predicted"/>
<sequence>PSGLPKDRNPCESDSDCVDTEACYKSFCLDPCEFTNACATTAKCHAKAHRPVCTCPTGYEGNPALSPLPICHYNEDCPPHKLCDRLNRVCINPCQEDSCGLNAQCFAVNHGIDCKCLDGYSGNPFVECAHVTGCRSDDECPSSTACINGHCQSPCKCGLNAICEVLHHKATCKCLPVCSCPTGLVGNPFEHCSTPPPADPCSPSPCGPNSVCRVRGGNAVCSCQPNYVGAPPSCRPECVTSSECPQNQACISQKCQDPCPGTCGVDARCQVVNHNPICSCPPEYTGDPFVLCTKERCRPECVLSSDCAKDRACINNKCSDPCPGTCGLNAQCRVINHVPSCSCLPGFTGDSLRSCTLIPAAPVQPICPVNPCLPSPCGPNSICRIVNNHAVCSCQPGCLGSPPTCRPECMVSSDCSQNRACINQKCQDPCPGTCGFNALCQVVNHNPVCSCAPGFTGDPFTRCLPGYTGNSIVSSVISQEERPVNPCAPSPCGPYSICRVRSGHAVCSCQAGYIGSPPTCRPECIVSTECPQDKACINQKCVDPCPGTCGLNAQCQVVNHNPICSCRQGFTGDPFVRCIQEQMVPSRPVETPRDPCNPSPCGANAVCKERNGAGSCTCLPEYTGDPYTGCRPECVLNTDCNRQRACVRNKCVDPCPGTCGVNAECRVVNHAPSCSCLPGYTGNPLNSCHLLQTTSPIEQPQKNPCKPSPCGPFSNCRVINGHAVCSCQANYIGTPPSCRPECVVSTECPQDRACVNQKCVDPCPGTCGLDARCQVVNHNPICSCMPGFTGDPFVRCLKEEPRPAPVPSGNPCVPSPCGPNSQCRPIGNTPACSCLANYVGRAPNCRPECTINEECPSNLACQNERCRDPCPGSCGVQATCVVVKHAPVCTCQPGFTGDPFAGCSAIPSLFTYEDSNKNP</sequence>
<dbReference type="PROSITE" id="PS50026">
    <property type="entry name" value="EGF_3"/>
    <property type="match status" value="11"/>
</dbReference>
<evidence type="ECO:0000313" key="8">
    <source>
        <dbReference type="EMBL" id="KAJ9598210.1"/>
    </source>
</evidence>
<feature type="non-terminal residue" evidence="8">
    <location>
        <position position="1"/>
    </location>
</feature>
<comment type="caution">
    <text evidence="6">Lacks conserved residue(s) required for the propagation of feature annotation.</text>
</comment>
<feature type="domain" description="EGF-like" evidence="7">
    <location>
        <begin position="319"/>
        <end position="356"/>
    </location>
</feature>
<feature type="domain" description="EGF-like" evidence="7">
    <location>
        <begin position="542"/>
        <end position="579"/>
    </location>
</feature>
<reference evidence="8" key="2">
    <citation type="submission" date="2023-05" db="EMBL/GenBank/DDBJ databases">
        <authorList>
            <person name="Fouks B."/>
        </authorList>
    </citation>
    <scope>NUCLEOTIDE SEQUENCE</scope>
    <source>
        <strain evidence="8">Stay&amp;Tobe</strain>
        <tissue evidence="8">Testes</tissue>
    </source>
</reference>
<feature type="disulfide bond" evidence="6">
    <location>
        <begin position="545"/>
        <end position="555"/>
    </location>
</feature>
<feature type="domain" description="EGF-like" evidence="7">
    <location>
        <begin position="701"/>
        <end position="739"/>
    </location>
</feature>
<dbReference type="PANTHER" id="PTHR22963">
    <property type="entry name" value="ENDOGLIN-RELATED"/>
    <property type="match status" value="1"/>
</dbReference>
<dbReference type="Gene3D" id="2.10.25.10">
    <property type="entry name" value="Laminin"/>
    <property type="match status" value="1"/>
</dbReference>
<evidence type="ECO:0000256" key="1">
    <source>
        <dbReference type="ARBA" id="ARBA00022536"/>
    </source>
</evidence>
<keyword evidence="3" id="KW-0677">Repeat</keyword>
<gene>
    <name evidence="8" type="ORF">L9F63_011093</name>
</gene>
<feature type="non-terminal residue" evidence="8">
    <location>
        <position position="919"/>
    </location>
</feature>
<feature type="disulfide bond" evidence="6">
    <location>
        <begin position="430"/>
        <end position="440"/>
    </location>
</feature>
<dbReference type="SUPFAM" id="SSF90148">
    <property type="entry name" value="DPY module"/>
    <property type="match status" value="6"/>
</dbReference>
<dbReference type="SMART" id="SM00181">
    <property type="entry name" value="EGF"/>
    <property type="match status" value="16"/>
</dbReference>
<dbReference type="PANTHER" id="PTHR22963:SF39">
    <property type="entry name" value="DUMPY"/>
    <property type="match status" value="1"/>
</dbReference>
<dbReference type="Pfam" id="PF21164">
    <property type="entry name" value="Dumpy_DPY"/>
    <property type="match status" value="7"/>
</dbReference>
<feature type="domain" description="EGF-like" evidence="7">
    <location>
        <begin position="652"/>
        <end position="689"/>
    </location>
</feature>
<evidence type="ECO:0000259" key="7">
    <source>
        <dbReference type="PROSITE" id="PS50026"/>
    </source>
</evidence>
<dbReference type="InterPro" id="IPR048407">
    <property type="entry name" value="Dumpy_DPY"/>
</dbReference>
<comment type="caution">
    <text evidence="8">The sequence shown here is derived from an EMBL/GenBank/DDBJ whole genome shotgun (WGS) entry which is preliminary data.</text>
</comment>
<dbReference type="AlphaFoldDB" id="A0AAD8EPC7"/>
<keyword evidence="9" id="KW-1185">Reference proteome</keyword>
<dbReference type="PROSITE" id="PS01186">
    <property type="entry name" value="EGF_2"/>
    <property type="match status" value="8"/>
</dbReference>
<dbReference type="FunFam" id="2.10.25.10:FF:000526">
    <property type="entry name" value="Dumpy, isoform J"/>
    <property type="match status" value="1"/>
</dbReference>